<dbReference type="AlphaFoldDB" id="A0AA36HPQ7"/>
<dbReference type="Proteomes" id="UP001178507">
    <property type="component" value="Unassembled WGS sequence"/>
</dbReference>
<accession>A0AA36HPQ7</accession>
<evidence type="ECO:0000313" key="2">
    <source>
        <dbReference type="Proteomes" id="UP001178507"/>
    </source>
</evidence>
<protein>
    <submittedName>
        <fullName evidence="1">Uncharacterized protein</fullName>
    </submittedName>
</protein>
<organism evidence="1 2">
    <name type="scientific">Effrenium voratum</name>
    <dbReference type="NCBI Taxonomy" id="2562239"/>
    <lineage>
        <taxon>Eukaryota</taxon>
        <taxon>Sar</taxon>
        <taxon>Alveolata</taxon>
        <taxon>Dinophyceae</taxon>
        <taxon>Suessiales</taxon>
        <taxon>Symbiodiniaceae</taxon>
        <taxon>Effrenium</taxon>
    </lineage>
</organism>
<sequence length="395" mass="45606">MRPYASWACRLVYWRQKRLQQWSPAVVSRAASVSARPSPFRESQEQISLSERQEAFLLERLPRGWAEDQIRDALGSCGKDLGADWREKILLMRSQLGTSAGRALIAHPNDVSNVLQDSAQSEMQSRSNRLMQELPAGTVYRPMDKSDVEAFVEQCERFMNLSKDLRRIAAPQNFLKILTITEVPPNYGRKDIAYVIKERCNVVVQPQDIVFRFKRWGRQGDTCYVVCPSVEAVDHCVQEIQELAVPKRAAHGSLFGAAFLWSSRATLFVSDPDLDFLLHGSKTWVCTTGWQEDMTLEEFLQVMNQLEFYPVKAHRHHIAADGSSAFFMKFDQMEGFVGAKRAMTRLRRLKWRWRIKQTVPFFAYARRVDVHRACEDRHEDELSEGDSDIDEPIHY</sequence>
<dbReference type="EMBL" id="CAUJNA010000133">
    <property type="protein sequence ID" value="CAJ1372412.1"/>
    <property type="molecule type" value="Genomic_DNA"/>
</dbReference>
<gene>
    <name evidence="1" type="ORF">EVOR1521_LOCUS2502</name>
</gene>
<reference evidence="1" key="1">
    <citation type="submission" date="2023-08" db="EMBL/GenBank/DDBJ databases">
        <authorList>
            <person name="Chen Y."/>
            <person name="Shah S."/>
            <person name="Dougan E. K."/>
            <person name="Thang M."/>
            <person name="Chan C."/>
        </authorList>
    </citation>
    <scope>NUCLEOTIDE SEQUENCE</scope>
</reference>
<name>A0AA36HPQ7_9DINO</name>
<comment type="caution">
    <text evidence="1">The sequence shown here is derived from an EMBL/GenBank/DDBJ whole genome shotgun (WGS) entry which is preliminary data.</text>
</comment>
<evidence type="ECO:0000313" key="1">
    <source>
        <dbReference type="EMBL" id="CAJ1372412.1"/>
    </source>
</evidence>
<keyword evidence="2" id="KW-1185">Reference proteome</keyword>
<proteinExistence type="predicted"/>